<keyword evidence="7 11" id="KW-0378">Hydrolase</keyword>
<dbReference type="RefSeq" id="WP_317054886.1">
    <property type="nucleotide sequence ID" value="NZ_CP146606.1"/>
</dbReference>
<dbReference type="SUPFAM" id="SSF55031">
    <property type="entry name" value="Bacterial exopeptidase dimerisation domain"/>
    <property type="match status" value="1"/>
</dbReference>
<protein>
    <submittedName>
        <fullName evidence="11">Acetylornithine deacetylase</fullName>
        <ecNumber evidence="11">3.5.1.16</ecNumber>
    </submittedName>
</protein>
<dbReference type="PROSITE" id="PS00759">
    <property type="entry name" value="ARGE_DAPE_CPG2_2"/>
    <property type="match status" value="1"/>
</dbReference>
<evidence type="ECO:0000256" key="9">
    <source>
        <dbReference type="ARBA" id="ARBA00023285"/>
    </source>
</evidence>
<evidence type="ECO:0000256" key="6">
    <source>
        <dbReference type="ARBA" id="ARBA00022723"/>
    </source>
</evidence>
<dbReference type="InterPro" id="IPR050072">
    <property type="entry name" value="Peptidase_M20A"/>
</dbReference>
<dbReference type="InterPro" id="IPR001261">
    <property type="entry name" value="ArgE/DapE_CS"/>
</dbReference>
<keyword evidence="12" id="KW-1185">Reference proteome</keyword>
<proteinExistence type="inferred from homology"/>
<dbReference type="NCBIfam" id="NF005710">
    <property type="entry name" value="PRK07522.1"/>
    <property type="match status" value="1"/>
</dbReference>
<keyword evidence="4" id="KW-0055">Arginine biosynthesis</keyword>
<evidence type="ECO:0000259" key="10">
    <source>
        <dbReference type="Pfam" id="PF07687"/>
    </source>
</evidence>
<evidence type="ECO:0000313" key="11">
    <source>
        <dbReference type="EMBL" id="WYK18204.1"/>
    </source>
</evidence>
<accession>A0ABZ2TFY5</accession>
<keyword evidence="5" id="KW-0028">Amino-acid biosynthesis</keyword>
<dbReference type="PANTHER" id="PTHR43808">
    <property type="entry name" value="ACETYLORNITHINE DEACETYLASE"/>
    <property type="match status" value="1"/>
</dbReference>
<sequence length="387" mass="41587">MPQTLDAALDILDALVGFETVSGRPTHGIIGYIQDFLAHHDISSTLSFDEAKERANIFATIGPEIDGGVVLNGHTDVVPVEGQDWSSDPFTLTRKGNRLYGRGSVDMKGFLACVLASVPVFKAAPLTKPIHIAFTFDEETGGLGMPVLLESLSGFAYRPEIVIVGEPTQMKIVTGHKGGYEMRTEIKGQEAHSCDPRQGVNAITAAMKLISKIEEMNAQRAANPLEGSPFSPPYPTFNVGTVEGGAARNATAGWCNFDWEYRPMPGEDGSVAIAEIQAFAEQDILPAMRAVCDGAEIRIITEIAVPPLDDRNAAKAAEFVSMITGLNDTGVVSFGTDAGYFSDADYSTVVFGPGDISRAHKADEYIELEELTQGLDFLHKLTTRLSS</sequence>
<evidence type="ECO:0000256" key="7">
    <source>
        <dbReference type="ARBA" id="ARBA00022801"/>
    </source>
</evidence>
<dbReference type="EMBL" id="CP146606">
    <property type="protein sequence ID" value="WYK18204.1"/>
    <property type="molecule type" value="Genomic_DNA"/>
</dbReference>
<dbReference type="InterPro" id="IPR036264">
    <property type="entry name" value="Bact_exopeptidase_dim_dom"/>
</dbReference>
<keyword evidence="6" id="KW-0479">Metal-binding</keyword>
<dbReference type="SUPFAM" id="SSF53187">
    <property type="entry name" value="Zn-dependent exopeptidases"/>
    <property type="match status" value="1"/>
</dbReference>
<evidence type="ECO:0000256" key="3">
    <source>
        <dbReference type="ARBA" id="ARBA00022490"/>
    </source>
</evidence>
<evidence type="ECO:0000256" key="1">
    <source>
        <dbReference type="ARBA" id="ARBA00001947"/>
    </source>
</evidence>
<dbReference type="InterPro" id="IPR010169">
    <property type="entry name" value="AcOrn-deacetyl"/>
</dbReference>
<keyword evidence="3" id="KW-0963">Cytoplasm</keyword>
<dbReference type="Gene3D" id="3.40.630.10">
    <property type="entry name" value="Zn peptidases"/>
    <property type="match status" value="1"/>
</dbReference>
<keyword evidence="8" id="KW-0862">Zinc</keyword>
<dbReference type="Pfam" id="PF01546">
    <property type="entry name" value="Peptidase_M20"/>
    <property type="match status" value="1"/>
</dbReference>
<evidence type="ECO:0000256" key="8">
    <source>
        <dbReference type="ARBA" id="ARBA00022833"/>
    </source>
</evidence>
<dbReference type="Pfam" id="PF07687">
    <property type="entry name" value="M20_dimer"/>
    <property type="match status" value="1"/>
</dbReference>
<keyword evidence="9" id="KW-0170">Cobalt</keyword>
<comment type="similarity">
    <text evidence="2">Belongs to the peptidase M20A family. ArgE subfamily.</text>
</comment>
<dbReference type="InterPro" id="IPR011650">
    <property type="entry name" value="Peptidase_M20_dimer"/>
</dbReference>
<evidence type="ECO:0000256" key="2">
    <source>
        <dbReference type="ARBA" id="ARBA00005691"/>
    </source>
</evidence>
<dbReference type="EC" id="3.5.1.16" evidence="11"/>
<evidence type="ECO:0000256" key="5">
    <source>
        <dbReference type="ARBA" id="ARBA00022605"/>
    </source>
</evidence>
<evidence type="ECO:0000313" key="12">
    <source>
        <dbReference type="Proteomes" id="UP001281305"/>
    </source>
</evidence>
<name>A0ABZ2TFY5_9RHOB</name>
<comment type="cofactor">
    <cofactor evidence="1">
        <name>Zn(2+)</name>
        <dbReference type="ChEBI" id="CHEBI:29105"/>
    </cofactor>
</comment>
<dbReference type="Proteomes" id="UP001281305">
    <property type="component" value="Chromosome"/>
</dbReference>
<reference evidence="11 12" key="1">
    <citation type="submission" date="2024-02" db="EMBL/GenBank/DDBJ databases">
        <title>Roseovarius strain W115 nov., isolated from a marine algae.</title>
        <authorList>
            <person name="Lee M.W."/>
            <person name="Lee J.K."/>
            <person name="Kim J.M."/>
            <person name="Choi D.G."/>
            <person name="Baek J.H."/>
            <person name="Bayburt H."/>
            <person name="Jung J.J."/>
            <person name="Han D.M."/>
            <person name="Jeon C.O."/>
        </authorList>
    </citation>
    <scope>NUCLEOTIDE SEQUENCE [LARGE SCALE GENOMIC DNA]</scope>
    <source>
        <strain evidence="11 12">W115</strain>
    </source>
</reference>
<dbReference type="NCBIfam" id="TIGR01892">
    <property type="entry name" value="AcOrn-deacetyl"/>
    <property type="match status" value="1"/>
</dbReference>
<dbReference type="CDD" id="cd03894">
    <property type="entry name" value="M20_ArgE"/>
    <property type="match status" value="1"/>
</dbReference>
<evidence type="ECO:0000256" key="4">
    <source>
        <dbReference type="ARBA" id="ARBA00022571"/>
    </source>
</evidence>
<organism evidence="11 12">
    <name type="scientific">Roseovarius rhodophyticola</name>
    <dbReference type="NCBI Taxonomy" id="3080827"/>
    <lineage>
        <taxon>Bacteria</taxon>
        <taxon>Pseudomonadati</taxon>
        <taxon>Pseudomonadota</taxon>
        <taxon>Alphaproteobacteria</taxon>
        <taxon>Rhodobacterales</taxon>
        <taxon>Roseobacteraceae</taxon>
        <taxon>Roseovarius</taxon>
    </lineage>
</organism>
<dbReference type="PANTHER" id="PTHR43808:SF31">
    <property type="entry name" value="N-ACETYL-L-CITRULLINE DEACETYLASE"/>
    <property type="match status" value="1"/>
</dbReference>
<feature type="domain" description="Peptidase M20 dimerisation" evidence="10">
    <location>
        <begin position="174"/>
        <end position="282"/>
    </location>
</feature>
<gene>
    <name evidence="11" type="primary">argE</name>
    <name evidence="11" type="ORF">RZS32_017790</name>
</gene>
<dbReference type="GO" id="GO:0008777">
    <property type="term" value="F:acetylornithine deacetylase activity"/>
    <property type="evidence" value="ECO:0007669"/>
    <property type="project" value="UniProtKB-EC"/>
</dbReference>
<dbReference type="Gene3D" id="3.30.70.360">
    <property type="match status" value="1"/>
</dbReference>
<dbReference type="InterPro" id="IPR002933">
    <property type="entry name" value="Peptidase_M20"/>
</dbReference>